<keyword evidence="1" id="KW-1133">Transmembrane helix</keyword>
<gene>
    <name evidence="3" type="ORF">GCM10009118_26540</name>
</gene>
<keyword evidence="4" id="KW-1185">Reference proteome</keyword>
<feature type="transmembrane region" description="Helical" evidence="1">
    <location>
        <begin position="209"/>
        <end position="231"/>
    </location>
</feature>
<evidence type="ECO:0000313" key="4">
    <source>
        <dbReference type="Proteomes" id="UP001501126"/>
    </source>
</evidence>
<dbReference type="Proteomes" id="UP001501126">
    <property type="component" value="Unassembled WGS sequence"/>
</dbReference>
<dbReference type="Pfam" id="PF09925">
    <property type="entry name" value="DUF2157"/>
    <property type="match status" value="1"/>
</dbReference>
<feature type="domain" description="DUF2157" evidence="2">
    <location>
        <begin position="38"/>
        <end position="152"/>
    </location>
</feature>
<organism evidence="3 4">
    <name type="scientific">Wandonia haliotis</name>
    <dbReference type="NCBI Taxonomy" id="574963"/>
    <lineage>
        <taxon>Bacteria</taxon>
        <taxon>Pseudomonadati</taxon>
        <taxon>Bacteroidota</taxon>
        <taxon>Flavobacteriia</taxon>
        <taxon>Flavobacteriales</taxon>
        <taxon>Crocinitomicaceae</taxon>
        <taxon>Wandonia</taxon>
    </lineage>
</organism>
<feature type="transmembrane region" description="Helical" evidence="1">
    <location>
        <begin position="42"/>
        <end position="64"/>
    </location>
</feature>
<feature type="transmembrane region" description="Helical" evidence="1">
    <location>
        <begin position="76"/>
        <end position="95"/>
    </location>
</feature>
<protein>
    <submittedName>
        <fullName evidence="3">DUF2157 domain-containing protein</fullName>
    </submittedName>
</protein>
<feature type="transmembrane region" description="Helical" evidence="1">
    <location>
        <begin position="101"/>
        <end position="119"/>
    </location>
</feature>
<feature type="transmembrane region" description="Helical" evidence="1">
    <location>
        <begin position="288"/>
        <end position="309"/>
    </location>
</feature>
<reference evidence="3 4" key="1">
    <citation type="journal article" date="2019" name="Int. J. Syst. Evol. Microbiol.">
        <title>The Global Catalogue of Microorganisms (GCM) 10K type strain sequencing project: providing services to taxonomists for standard genome sequencing and annotation.</title>
        <authorList>
            <consortium name="The Broad Institute Genomics Platform"/>
            <consortium name="The Broad Institute Genome Sequencing Center for Infectious Disease"/>
            <person name="Wu L."/>
            <person name="Ma J."/>
        </authorList>
    </citation>
    <scope>NUCLEOTIDE SEQUENCE [LARGE SCALE GENOMIC DNA]</scope>
    <source>
        <strain evidence="3 4">JCM 16083</strain>
    </source>
</reference>
<evidence type="ECO:0000256" key="1">
    <source>
        <dbReference type="SAM" id="Phobius"/>
    </source>
</evidence>
<sequence>MKNTLRNKHIDLIVQNSNWSKDRVKGVLQEYIYNDASTLKKFIVYFILALGVGFTLAGIIFFFAYNWQDMHKFFKLGLVSVVLIATVSVTLFIHVSTFTRHVLITIASVLVGVLFAVFGQIYQTGANAYDFFLGWTLFILIWTIVSHFSVLWLIFIVLVNTTLFLFEEQVAGDWSEILFYTILYLVNGFFLLAFEILGHKVERLKLPGWFINTLALITVTYATLGLTVGMFDEVSTGYWLLFLLAAIAYSLAVIKGLRDRSLFYLALVAFSGITIVSTWILKEGKSEIVFFMVALFVILSVTLVVSLFVNLQKKWNNE</sequence>
<proteinExistence type="predicted"/>
<keyword evidence="1" id="KW-0472">Membrane</keyword>
<accession>A0ABN1MSD0</accession>
<feature type="transmembrane region" description="Helical" evidence="1">
    <location>
        <begin position="261"/>
        <end position="282"/>
    </location>
</feature>
<dbReference type="EMBL" id="BAAAFH010000022">
    <property type="protein sequence ID" value="GAA0876244.1"/>
    <property type="molecule type" value="Genomic_DNA"/>
</dbReference>
<evidence type="ECO:0000259" key="2">
    <source>
        <dbReference type="Pfam" id="PF09925"/>
    </source>
</evidence>
<feature type="transmembrane region" description="Helical" evidence="1">
    <location>
        <begin position="131"/>
        <end position="157"/>
    </location>
</feature>
<comment type="caution">
    <text evidence="3">The sequence shown here is derived from an EMBL/GenBank/DDBJ whole genome shotgun (WGS) entry which is preliminary data.</text>
</comment>
<dbReference type="InterPro" id="IPR018677">
    <property type="entry name" value="DUF2157"/>
</dbReference>
<name>A0ABN1MSD0_9FLAO</name>
<dbReference type="RefSeq" id="WP_343788670.1">
    <property type="nucleotide sequence ID" value="NZ_BAAAFH010000022.1"/>
</dbReference>
<feature type="transmembrane region" description="Helical" evidence="1">
    <location>
        <begin position="237"/>
        <end position="254"/>
    </location>
</feature>
<keyword evidence="1" id="KW-0812">Transmembrane</keyword>
<feature type="transmembrane region" description="Helical" evidence="1">
    <location>
        <begin position="177"/>
        <end position="197"/>
    </location>
</feature>
<evidence type="ECO:0000313" key="3">
    <source>
        <dbReference type="EMBL" id="GAA0876244.1"/>
    </source>
</evidence>